<evidence type="ECO:0000313" key="2">
    <source>
        <dbReference type="Proteomes" id="UP000618733"/>
    </source>
</evidence>
<dbReference type="EMBL" id="JAEHOI010000002">
    <property type="protein sequence ID" value="MBK0420819.1"/>
    <property type="molecule type" value="Genomic_DNA"/>
</dbReference>
<dbReference type="CDD" id="cd00756">
    <property type="entry name" value="MoaE"/>
    <property type="match status" value="1"/>
</dbReference>
<sequence length="140" mass="15042">MPHTPELLAIVTDAPIDEAAIRDAVEAPECGALVMFHGIVRDHDGGRGVTALDYRSHPEAERLLAECVAAEVARTGLRLAAAHRVGALRIGDAALVAAASAAHRAEAFAAIEQLVERIKREVPIWKRQHFEAGESEWVGL</sequence>
<dbReference type="InterPro" id="IPR036563">
    <property type="entry name" value="MoaE_sf"/>
</dbReference>
<reference evidence="1" key="1">
    <citation type="submission" date="2020-12" db="EMBL/GenBank/DDBJ databases">
        <title>Leucobacter sp. CAS2, isolated from Chromium sludge.</title>
        <authorList>
            <person name="Xu Z."/>
        </authorList>
    </citation>
    <scope>NUCLEOTIDE SEQUENCE</scope>
    <source>
        <strain evidence="1">CSA2</strain>
    </source>
</reference>
<gene>
    <name evidence="1" type="ORF">JD292_01815</name>
</gene>
<dbReference type="Proteomes" id="UP000618733">
    <property type="component" value="Unassembled WGS sequence"/>
</dbReference>
<dbReference type="GO" id="GO:0006777">
    <property type="term" value="P:Mo-molybdopterin cofactor biosynthetic process"/>
    <property type="evidence" value="ECO:0007669"/>
    <property type="project" value="InterPro"/>
</dbReference>
<name>A0A934QCU2_9MICO</name>
<dbReference type="SUPFAM" id="SSF54690">
    <property type="entry name" value="Molybdopterin synthase subunit MoaE"/>
    <property type="match status" value="1"/>
</dbReference>
<evidence type="ECO:0000313" key="1">
    <source>
        <dbReference type="EMBL" id="MBK0420819.1"/>
    </source>
</evidence>
<proteinExistence type="predicted"/>
<dbReference type="InterPro" id="IPR003448">
    <property type="entry name" value="Mopterin_biosynth_MoaE"/>
</dbReference>
<protein>
    <submittedName>
        <fullName evidence="1">Molybdenum cofactor biosynthesis protein MoaE</fullName>
    </submittedName>
</protein>
<dbReference type="Pfam" id="PF02391">
    <property type="entry name" value="MoaE"/>
    <property type="match status" value="1"/>
</dbReference>
<accession>A0A934QCU2</accession>
<organism evidence="1 2">
    <name type="scientific">Leucobacter edaphi</name>
    <dbReference type="NCBI Taxonomy" id="2796472"/>
    <lineage>
        <taxon>Bacteria</taxon>
        <taxon>Bacillati</taxon>
        <taxon>Actinomycetota</taxon>
        <taxon>Actinomycetes</taxon>
        <taxon>Micrococcales</taxon>
        <taxon>Microbacteriaceae</taxon>
        <taxon>Leucobacter</taxon>
    </lineage>
</organism>
<dbReference type="Gene3D" id="3.90.1170.40">
    <property type="entry name" value="Molybdopterin biosynthesis MoaE subunit"/>
    <property type="match status" value="1"/>
</dbReference>
<dbReference type="PANTHER" id="PTHR23404">
    <property type="entry name" value="MOLYBDOPTERIN SYNTHASE RELATED"/>
    <property type="match status" value="1"/>
</dbReference>
<dbReference type="RefSeq" id="WP_200131035.1">
    <property type="nucleotide sequence ID" value="NZ_JAEHOI010000002.1"/>
</dbReference>
<comment type="caution">
    <text evidence="1">The sequence shown here is derived from an EMBL/GenBank/DDBJ whole genome shotgun (WGS) entry which is preliminary data.</text>
</comment>
<dbReference type="AlphaFoldDB" id="A0A934QCU2"/>
<keyword evidence="2" id="KW-1185">Reference proteome</keyword>